<feature type="signal peptide" evidence="2">
    <location>
        <begin position="1"/>
        <end position="25"/>
    </location>
</feature>
<dbReference type="InterPro" id="IPR042100">
    <property type="entry name" value="Bug_dom1"/>
</dbReference>
<evidence type="ECO:0000313" key="4">
    <source>
        <dbReference type="Proteomes" id="UP000318405"/>
    </source>
</evidence>
<comment type="caution">
    <text evidence="3">The sequence shown here is derived from an EMBL/GenBank/DDBJ whole genome shotgun (WGS) entry which is preliminary data.</text>
</comment>
<dbReference type="Pfam" id="PF03401">
    <property type="entry name" value="TctC"/>
    <property type="match status" value="1"/>
</dbReference>
<dbReference type="PROSITE" id="PS51257">
    <property type="entry name" value="PROKAR_LIPOPROTEIN"/>
    <property type="match status" value="1"/>
</dbReference>
<dbReference type="PANTHER" id="PTHR42928:SF5">
    <property type="entry name" value="BLR1237 PROTEIN"/>
    <property type="match status" value="1"/>
</dbReference>
<dbReference type="Proteomes" id="UP000318405">
    <property type="component" value="Unassembled WGS sequence"/>
</dbReference>
<name>A0A556B0J9_9BURK</name>
<keyword evidence="2" id="KW-0732">Signal</keyword>
<dbReference type="OrthoDB" id="8630186at2"/>
<dbReference type="EMBL" id="VLTJ01000004">
    <property type="protein sequence ID" value="TSH98664.1"/>
    <property type="molecule type" value="Genomic_DNA"/>
</dbReference>
<sequence length="325" mass="33916">MKRRTLALTAAAAFACVLGAGPARAAADYPTKPMQVILPFAAGGPTDVVGRVIATEMGQILGQPLVIESRPGASGTIGAAAVARAPADGYTLLMNASVQVIYPGQFKSLPFDPMDDFTAVGVLGTVPMVAVVPPDSPYSSFQELIDAAKAKPGALSFASPGVATLPHLVGELLNTSTGARLEHVGYRGSNPALTDVAGGHVHVMYAPLAPAMPLIQSGRLKPLAVTTRERLKDLPEVPTIAETVLPDFDIVTWYGLWAPKGTPEPVVQKLNQAMVQASSSPKVAETLAAQGTIPSGLSHTETQAFALEENQRWLKVMQDAGIQPE</sequence>
<reference evidence="3 4" key="1">
    <citation type="submission" date="2019-07" db="EMBL/GenBank/DDBJ databases">
        <title>Qingshengfaniella alkalisoli gen. nov., sp. nov., isolated from saline soil.</title>
        <authorList>
            <person name="Xu L."/>
            <person name="Huang X.-X."/>
            <person name="Sun J.-Q."/>
        </authorList>
    </citation>
    <scope>NUCLEOTIDE SEQUENCE [LARGE SCALE GENOMIC DNA]</scope>
    <source>
        <strain evidence="3 4">DSM 27279</strain>
    </source>
</reference>
<evidence type="ECO:0000256" key="2">
    <source>
        <dbReference type="SAM" id="SignalP"/>
    </source>
</evidence>
<dbReference type="Gene3D" id="3.40.190.10">
    <property type="entry name" value="Periplasmic binding protein-like II"/>
    <property type="match status" value="1"/>
</dbReference>
<keyword evidence="4" id="KW-1185">Reference proteome</keyword>
<organism evidence="3 4">
    <name type="scientific">Verticiella sediminum</name>
    <dbReference type="NCBI Taxonomy" id="1247510"/>
    <lineage>
        <taxon>Bacteria</taxon>
        <taxon>Pseudomonadati</taxon>
        <taxon>Pseudomonadota</taxon>
        <taxon>Betaproteobacteria</taxon>
        <taxon>Burkholderiales</taxon>
        <taxon>Alcaligenaceae</taxon>
        <taxon>Verticiella</taxon>
    </lineage>
</organism>
<dbReference type="AlphaFoldDB" id="A0A556B0J9"/>
<dbReference type="Gene3D" id="3.40.190.150">
    <property type="entry name" value="Bordetella uptake gene, domain 1"/>
    <property type="match status" value="1"/>
</dbReference>
<dbReference type="InterPro" id="IPR005064">
    <property type="entry name" value="BUG"/>
</dbReference>
<dbReference type="RefSeq" id="WP_143946571.1">
    <property type="nucleotide sequence ID" value="NZ_BAABMB010000001.1"/>
</dbReference>
<evidence type="ECO:0000256" key="1">
    <source>
        <dbReference type="ARBA" id="ARBA00006987"/>
    </source>
</evidence>
<dbReference type="PIRSF" id="PIRSF017082">
    <property type="entry name" value="YflP"/>
    <property type="match status" value="1"/>
</dbReference>
<feature type="chain" id="PRO_5022048244" evidence="2">
    <location>
        <begin position="26"/>
        <end position="325"/>
    </location>
</feature>
<comment type="similarity">
    <text evidence="1">Belongs to the UPF0065 (bug) family.</text>
</comment>
<dbReference type="SUPFAM" id="SSF53850">
    <property type="entry name" value="Periplasmic binding protein-like II"/>
    <property type="match status" value="1"/>
</dbReference>
<accession>A0A556B0J9</accession>
<dbReference type="PANTHER" id="PTHR42928">
    <property type="entry name" value="TRICARBOXYLATE-BINDING PROTEIN"/>
    <property type="match status" value="1"/>
</dbReference>
<gene>
    <name evidence="3" type="ORF">FOZ76_02635</name>
</gene>
<protein>
    <submittedName>
        <fullName evidence="3">Tripartite tricarboxylate transporter substrate binding protein</fullName>
    </submittedName>
</protein>
<dbReference type="CDD" id="cd07012">
    <property type="entry name" value="PBP2_Bug_TTT"/>
    <property type="match status" value="1"/>
</dbReference>
<evidence type="ECO:0000313" key="3">
    <source>
        <dbReference type="EMBL" id="TSH98664.1"/>
    </source>
</evidence>
<proteinExistence type="inferred from homology"/>